<accession>A0A0D9WNB9</accession>
<dbReference type="STRING" id="77586.A0A0D9WNB9"/>
<feature type="compositionally biased region" description="Low complexity" evidence="1">
    <location>
        <begin position="40"/>
        <end position="64"/>
    </location>
</feature>
<sequence length="163" mass="17240">MAAVGKPKEADAARCRKHPKHRHSAGVCPFCLRDRLSRLSAEAASSPSPPSSSSSASSSPCSSSTTTGEGRAQAQPPPCRRARLGTLMQQEQRETTTTTIALAAGRDKEDEKKTKATATVTRRNGFWARLQQQLQHGCSLAHSKAVGEKTAAAAPAKRPPALV</sequence>
<name>A0A0D9WNB9_9ORYZ</name>
<dbReference type="Proteomes" id="UP000032180">
    <property type="component" value="Chromosome 6"/>
</dbReference>
<feature type="region of interest" description="Disordered" evidence="1">
    <location>
        <begin position="39"/>
        <end position="117"/>
    </location>
</feature>
<dbReference type="eggNOG" id="ENOG502S21T">
    <property type="taxonomic scope" value="Eukaryota"/>
</dbReference>
<reference evidence="2" key="3">
    <citation type="submission" date="2015-04" db="UniProtKB">
        <authorList>
            <consortium name="EnsemblPlants"/>
        </authorList>
    </citation>
    <scope>IDENTIFICATION</scope>
</reference>
<evidence type="ECO:0000256" key="1">
    <source>
        <dbReference type="SAM" id="MobiDB-lite"/>
    </source>
</evidence>
<dbReference type="HOGENOM" id="CLU_119758_0_0_1"/>
<reference evidence="3" key="2">
    <citation type="submission" date="2013-12" db="EMBL/GenBank/DDBJ databases">
        <authorList>
            <person name="Yu Y."/>
            <person name="Lee S."/>
            <person name="de Baynast K."/>
            <person name="Wissotski M."/>
            <person name="Liu L."/>
            <person name="Talag J."/>
            <person name="Goicoechea J."/>
            <person name="Angelova A."/>
            <person name="Jetty R."/>
            <person name="Kudrna D."/>
            <person name="Golser W."/>
            <person name="Rivera L."/>
            <person name="Zhang J."/>
            <person name="Wing R."/>
        </authorList>
    </citation>
    <scope>NUCLEOTIDE SEQUENCE</scope>
</reference>
<organism evidence="2 3">
    <name type="scientific">Leersia perrieri</name>
    <dbReference type="NCBI Taxonomy" id="77586"/>
    <lineage>
        <taxon>Eukaryota</taxon>
        <taxon>Viridiplantae</taxon>
        <taxon>Streptophyta</taxon>
        <taxon>Embryophyta</taxon>
        <taxon>Tracheophyta</taxon>
        <taxon>Spermatophyta</taxon>
        <taxon>Magnoliopsida</taxon>
        <taxon>Liliopsida</taxon>
        <taxon>Poales</taxon>
        <taxon>Poaceae</taxon>
        <taxon>BOP clade</taxon>
        <taxon>Oryzoideae</taxon>
        <taxon>Oryzeae</taxon>
        <taxon>Oryzinae</taxon>
        <taxon>Leersia</taxon>
    </lineage>
</organism>
<evidence type="ECO:0000313" key="3">
    <source>
        <dbReference type="Proteomes" id="UP000032180"/>
    </source>
</evidence>
<dbReference type="Gramene" id="LPERR06G06930.1">
    <property type="protein sequence ID" value="LPERR06G06930.1"/>
    <property type="gene ID" value="LPERR06G06930"/>
</dbReference>
<proteinExistence type="predicted"/>
<feature type="compositionally biased region" description="Basic and acidic residues" evidence="1">
    <location>
        <begin position="1"/>
        <end position="14"/>
    </location>
</feature>
<dbReference type="PANTHER" id="PTHR34046:SF22">
    <property type="entry name" value="OS06G0218800 PROTEIN"/>
    <property type="match status" value="1"/>
</dbReference>
<dbReference type="PANTHER" id="PTHR34046">
    <property type="entry name" value="OS06G0218800 PROTEIN"/>
    <property type="match status" value="1"/>
</dbReference>
<reference evidence="2 3" key="1">
    <citation type="submission" date="2012-08" db="EMBL/GenBank/DDBJ databases">
        <title>Oryza genome evolution.</title>
        <authorList>
            <person name="Wing R.A."/>
        </authorList>
    </citation>
    <scope>NUCLEOTIDE SEQUENCE</scope>
</reference>
<feature type="compositionally biased region" description="Basic residues" evidence="1">
    <location>
        <begin position="15"/>
        <end position="24"/>
    </location>
</feature>
<feature type="compositionally biased region" description="Basic and acidic residues" evidence="1">
    <location>
        <begin position="105"/>
        <end position="114"/>
    </location>
</feature>
<feature type="region of interest" description="Disordered" evidence="1">
    <location>
        <begin position="1"/>
        <end position="27"/>
    </location>
</feature>
<dbReference type="EnsemblPlants" id="LPERR06G06930.1">
    <property type="protein sequence ID" value="LPERR06G06930.1"/>
    <property type="gene ID" value="LPERR06G06930"/>
</dbReference>
<keyword evidence="3" id="KW-1185">Reference proteome</keyword>
<evidence type="ECO:0000313" key="2">
    <source>
        <dbReference type="EnsemblPlants" id="LPERR06G06930.1"/>
    </source>
</evidence>
<dbReference type="AlphaFoldDB" id="A0A0D9WNB9"/>
<protein>
    <submittedName>
        <fullName evidence="2">Uncharacterized protein</fullName>
    </submittedName>
</protein>